<evidence type="ECO:0000313" key="1">
    <source>
        <dbReference type="EMBL" id="KAJ5103098.1"/>
    </source>
</evidence>
<keyword evidence="2" id="KW-1185">Reference proteome</keyword>
<name>A0A9W9FMZ9_9EURO</name>
<reference evidence="1" key="1">
    <citation type="submission" date="2022-11" db="EMBL/GenBank/DDBJ databases">
        <authorList>
            <person name="Petersen C."/>
        </authorList>
    </citation>
    <scope>NUCLEOTIDE SEQUENCE</scope>
    <source>
        <strain evidence="1">IBT 30761</strain>
    </source>
</reference>
<dbReference type="AlphaFoldDB" id="A0A9W9FMZ9"/>
<sequence length="309" mass="32450">MTTVSVAGGLWTFQNNGPVTTTYTPDPSCTATSRLSLGTIDSDNFPHALYQVDCATTKFTDCVPSVTATPTGLFNEDDWVGVGSYYSPGLYCPSGWEAIAQAARDGDKAYTTSGAMSLAESDRIPYFAYVPTLLASVLQPSETVALCCPSGFTADILGGCFSTVPSYTPTGGCYVYEHTYHSYGTSTSVFTEDGTIMSEKYITATSDFPTHTTYTTSWASDDDFAGFYTPISYVSAVTLIHHESDLKVTDTSEVTVSGTANSTATGTATSTSTSNAAGRLEARSSSWNGFGSILDVTAAVALLGAAIIL</sequence>
<comment type="caution">
    <text evidence="1">The sequence shown here is derived from an EMBL/GenBank/DDBJ whole genome shotgun (WGS) entry which is preliminary data.</text>
</comment>
<dbReference type="GeneID" id="81355100"/>
<reference evidence="1" key="2">
    <citation type="journal article" date="2023" name="IMA Fungus">
        <title>Comparative genomic study of the Penicillium genus elucidates a diverse pangenome and 15 lateral gene transfer events.</title>
        <authorList>
            <person name="Petersen C."/>
            <person name="Sorensen T."/>
            <person name="Nielsen M.R."/>
            <person name="Sondergaard T.E."/>
            <person name="Sorensen J.L."/>
            <person name="Fitzpatrick D.A."/>
            <person name="Frisvad J.C."/>
            <person name="Nielsen K.L."/>
        </authorList>
    </citation>
    <scope>NUCLEOTIDE SEQUENCE</scope>
    <source>
        <strain evidence="1">IBT 30761</strain>
    </source>
</reference>
<organism evidence="1 2">
    <name type="scientific">Penicillium argentinense</name>
    <dbReference type="NCBI Taxonomy" id="1131581"/>
    <lineage>
        <taxon>Eukaryota</taxon>
        <taxon>Fungi</taxon>
        <taxon>Dikarya</taxon>
        <taxon>Ascomycota</taxon>
        <taxon>Pezizomycotina</taxon>
        <taxon>Eurotiomycetes</taxon>
        <taxon>Eurotiomycetidae</taxon>
        <taxon>Eurotiales</taxon>
        <taxon>Aspergillaceae</taxon>
        <taxon>Penicillium</taxon>
    </lineage>
</organism>
<dbReference type="Proteomes" id="UP001149074">
    <property type="component" value="Unassembled WGS sequence"/>
</dbReference>
<gene>
    <name evidence="1" type="ORF">N7532_003627</name>
</gene>
<evidence type="ECO:0000313" key="2">
    <source>
        <dbReference type="Proteomes" id="UP001149074"/>
    </source>
</evidence>
<dbReference type="RefSeq" id="XP_056476478.1">
    <property type="nucleotide sequence ID" value="XM_056616121.1"/>
</dbReference>
<protein>
    <submittedName>
        <fullName evidence="1">Uncharacterized protein</fullName>
    </submittedName>
</protein>
<proteinExistence type="predicted"/>
<dbReference type="OrthoDB" id="5429716at2759"/>
<accession>A0A9W9FMZ9</accession>
<dbReference type="EMBL" id="JAPQKI010000004">
    <property type="protein sequence ID" value="KAJ5103098.1"/>
    <property type="molecule type" value="Genomic_DNA"/>
</dbReference>